<dbReference type="PATRIC" id="fig|1423718.3.peg.739"/>
<name>A0A0R2AFK8_9LACO</name>
<keyword evidence="2" id="KW-1185">Reference proteome</keyword>
<dbReference type="EMBL" id="AYYP01000008">
    <property type="protein sequence ID" value="KRM66104.1"/>
    <property type="molecule type" value="Genomic_DNA"/>
</dbReference>
<sequence>MKIRVKDFLAAGEAQTFASQEFSADLKQVQADLKQALGQVVTAFLEEVADHPQNLAQVSLTIKGDSDFKLFLETGIINLAFRDIKRVDNFFSDEEAEVPLNVYLSFEAPGLNASGYRIDEITDLASAQAKPAKFLGLVVAQFESYLAMLAASEQENTTENEN</sequence>
<proteinExistence type="predicted"/>
<reference evidence="1 2" key="1">
    <citation type="journal article" date="2015" name="Genome Announc.">
        <title>Expanding the biotechnology potential of lactobacilli through comparative genomics of 213 strains and associated genera.</title>
        <authorList>
            <person name="Sun Z."/>
            <person name="Harris H.M."/>
            <person name="McCann A."/>
            <person name="Guo C."/>
            <person name="Argimon S."/>
            <person name="Zhang W."/>
            <person name="Yang X."/>
            <person name="Jeffery I.B."/>
            <person name="Cooney J.C."/>
            <person name="Kagawa T.F."/>
            <person name="Liu W."/>
            <person name="Song Y."/>
            <person name="Salvetti E."/>
            <person name="Wrobel A."/>
            <person name="Rasinkangas P."/>
            <person name="Parkhill J."/>
            <person name="Rea M.C."/>
            <person name="O'Sullivan O."/>
            <person name="Ritari J."/>
            <person name="Douillard F.P."/>
            <person name="Paul Ross R."/>
            <person name="Yang R."/>
            <person name="Briner A.E."/>
            <person name="Felis G.E."/>
            <person name="de Vos W.M."/>
            <person name="Barrangou R."/>
            <person name="Klaenhammer T.R."/>
            <person name="Caufield P.W."/>
            <person name="Cui Y."/>
            <person name="Zhang H."/>
            <person name="O'Toole P.W."/>
        </authorList>
    </citation>
    <scope>NUCLEOTIDE SEQUENCE [LARGE SCALE GENOMIC DNA]</scope>
    <source>
        <strain evidence="1 2">DSM 20509</strain>
    </source>
</reference>
<dbReference type="Proteomes" id="UP000051008">
    <property type="component" value="Unassembled WGS sequence"/>
</dbReference>
<gene>
    <name evidence="1" type="ORF">FC14_GL000707</name>
</gene>
<evidence type="ECO:0000313" key="1">
    <source>
        <dbReference type="EMBL" id="KRM66104.1"/>
    </source>
</evidence>
<accession>A0A0R2AFK8</accession>
<organism evidence="1 2">
    <name type="scientific">Ligilactobacillus agilis DSM 20509</name>
    <dbReference type="NCBI Taxonomy" id="1423718"/>
    <lineage>
        <taxon>Bacteria</taxon>
        <taxon>Bacillati</taxon>
        <taxon>Bacillota</taxon>
        <taxon>Bacilli</taxon>
        <taxon>Lactobacillales</taxon>
        <taxon>Lactobacillaceae</taxon>
        <taxon>Ligilactobacillus</taxon>
    </lineage>
</organism>
<dbReference type="AlphaFoldDB" id="A0A0R2AFK8"/>
<comment type="caution">
    <text evidence="1">The sequence shown here is derived from an EMBL/GenBank/DDBJ whole genome shotgun (WGS) entry which is preliminary data.</text>
</comment>
<evidence type="ECO:0000313" key="2">
    <source>
        <dbReference type="Proteomes" id="UP000051008"/>
    </source>
</evidence>
<dbReference type="OrthoDB" id="2296476at2"/>
<protein>
    <submittedName>
        <fullName evidence="1">Uncharacterized protein</fullName>
    </submittedName>
</protein>
<dbReference type="RefSeq" id="WP_056975727.1">
    <property type="nucleotide sequence ID" value="NZ_AYYP01000008.1"/>
</dbReference>